<name>A0A366S358_9HYPO</name>
<organism evidence="3 4">
    <name type="scientific">Fusarium coffeatum</name>
    <dbReference type="NCBI Taxonomy" id="231269"/>
    <lineage>
        <taxon>Eukaryota</taxon>
        <taxon>Fungi</taxon>
        <taxon>Dikarya</taxon>
        <taxon>Ascomycota</taxon>
        <taxon>Pezizomycotina</taxon>
        <taxon>Sordariomycetes</taxon>
        <taxon>Hypocreomycetidae</taxon>
        <taxon>Hypocreales</taxon>
        <taxon>Nectriaceae</taxon>
        <taxon>Fusarium</taxon>
        <taxon>Fusarium incarnatum-equiseti species complex</taxon>
    </lineage>
</organism>
<accession>A0A366S358</accession>
<dbReference type="Pfam" id="PF01979">
    <property type="entry name" value="Amidohydro_1"/>
    <property type="match status" value="1"/>
</dbReference>
<protein>
    <recommendedName>
        <fullName evidence="2">Amidohydrolase-related domain-containing protein</fullName>
    </recommendedName>
</protein>
<dbReference type="SUPFAM" id="SSF51338">
    <property type="entry name" value="Composite domain of metallo-dependent hydrolases"/>
    <property type="match status" value="1"/>
</dbReference>
<sequence>MRPSNLFSFSFLSSLTLACSLHSSGDPPSTSNSRRFTPNPSTRTAIHGIHIFNGKTFTTPQTICLDNGLITSLESCPDAPVQINGTGKFLLPGLFDSHVHLSDVHSLEDFTSYGCTTAMHMNCQNLTQCDILTSQEGHGLASVKRAGRSSVGINSSHAKHEPMRPKDEFIYPNTSGKAFAEWQFGNGSDFHKITAEVNGPTLGQQIDMVKTAHGEFGKQTMTHAADVLAYQQAIASRTDGIQHVPDDGLLSDAMIRRIKAQNQFVTPTLNIYEFGFRDPLLQKYFSIQPTSNQSIDHAETNAKALYKAGVPLIVGTDSIGKLTMNGSSVEVPLGLSVHFEMQNLVNIVGMSPAEAISAATRDAAEWHRVPDRGAIEVGKRADLLMLGSNPLVNITNTLDIEKVWALGVEVSRVTKRDGDEMGNPACTAGRV</sequence>
<dbReference type="PROSITE" id="PS51257">
    <property type="entry name" value="PROKAR_LIPOPROTEIN"/>
    <property type="match status" value="1"/>
</dbReference>
<dbReference type="InterPro" id="IPR006680">
    <property type="entry name" value="Amidohydro-rel"/>
</dbReference>
<dbReference type="InterPro" id="IPR032466">
    <property type="entry name" value="Metal_Hydrolase"/>
</dbReference>
<dbReference type="Proteomes" id="UP000253153">
    <property type="component" value="Unassembled WGS sequence"/>
</dbReference>
<feature type="signal peptide" evidence="1">
    <location>
        <begin position="1"/>
        <end position="18"/>
    </location>
</feature>
<dbReference type="PANTHER" id="PTHR43135">
    <property type="entry name" value="ALPHA-D-RIBOSE 1-METHYLPHOSPHONATE 5-TRIPHOSPHATE DIPHOSPHATASE"/>
    <property type="match status" value="1"/>
</dbReference>
<evidence type="ECO:0000256" key="1">
    <source>
        <dbReference type="SAM" id="SignalP"/>
    </source>
</evidence>
<dbReference type="EMBL" id="QKXC01000079">
    <property type="protein sequence ID" value="RBR23196.1"/>
    <property type="molecule type" value="Genomic_DNA"/>
</dbReference>
<dbReference type="Gene3D" id="2.30.40.10">
    <property type="entry name" value="Urease, subunit C, domain 1"/>
    <property type="match status" value="1"/>
</dbReference>
<keyword evidence="4" id="KW-1185">Reference proteome</keyword>
<reference evidence="3 4" key="1">
    <citation type="submission" date="2018-06" db="EMBL/GenBank/DDBJ databases">
        <title>Fusarium incarnatum-equiseti species complex species 28.</title>
        <authorList>
            <person name="Gardiner D.M."/>
        </authorList>
    </citation>
    <scope>NUCLEOTIDE SEQUENCE [LARGE SCALE GENOMIC DNA]</scope>
    <source>
        <strain evidence="3 4">FIESC_28</strain>
    </source>
</reference>
<dbReference type="Gene3D" id="3.20.20.140">
    <property type="entry name" value="Metal-dependent hydrolases"/>
    <property type="match status" value="2"/>
</dbReference>
<evidence type="ECO:0000313" key="3">
    <source>
        <dbReference type="EMBL" id="RBR23196.1"/>
    </source>
</evidence>
<dbReference type="RefSeq" id="XP_031017787.1">
    <property type="nucleotide sequence ID" value="XM_031158087.1"/>
</dbReference>
<dbReference type="AlphaFoldDB" id="A0A366S358"/>
<keyword evidence="1" id="KW-0732">Signal</keyword>
<comment type="caution">
    <text evidence="3">The sequence shown here is derived from an EMBL/GenBank/DDBJ whole genome shotgun (WGS) entry which is preliminary data.</text>
</comment>
<dbReference type="InterPro" id="IPR011059">
    <property type="entry name" value="Metal-dep_hydrolase_composite"/>
</dbReference>
<dbReference type="GeneID" id="41993383"/>
<proteinExistence type="predicted"/>
<dbReference type="OrthoDB" id="194468at2759"/>
<dbReference type="InterPro" id="IPR051781">
    <property type="entry name" value="Metallo-dep_Hydrolase"/>
</dbReference>
<feature type="chain" id="PRO_5016826425" description="Amidohydrolase-related domain-containing protein" evidence="1">
    <location>
        <begin position="19"/>
        <end position="431"/>
    </location>
</feature>
<dbReference type="PANTHER" id="PTHR43135:SF3">
    <property type="entry name" value="ALPHA-D-RIBOSE 1-METHYLPHOSPHONATE 5-TRIPHOSPHATE DIPHOSPHATASE"/>
    <property type="match status" value="1"/>
</dbReference>
<gene>
    <name evidence="3" type="ORF">FIESC28_03938</name>
</gene>
<dbReference type="GO" id="GO:0016810">
    <property type="term" value="F:hydrolase activity, acting on carbon-nitrogen (but not peptide) bonds"/>
    <property type="evidence" value="ECO:0007669"/>
    <property type="project" value="InterPro"/>
</dbReference>
<evidence type="ECO:0000259" key="2">
    <source>
        <dbReference type="Pfam" id="PF01979"/>
    </source>
</evidence>
<feature type="domain" description="Amidohydrolase-related" evidence="2">
    <location>
        <begin position="89"/>
        <end position="408"/>
    </location>
</feature>
<dbReference type="SUPFAM" id="SSF51556">
    <property type="entry name" value="Metallo-dependent hydrolases"/>
    <property type="match status" value="1"/>
</dbReference>
<evidence type="ECO:0000313" key="4">
    <source>
        <dbReference type="Proteomes" id="UP000253153"/>
    </source>
</evidence>